<comment type="similarity">
    <text evidence="15">Belongs to the THEM4/THEM5 thioesterase family.</text>
</comment>
<evidence type="ECO:0000256" key="18">
    <source>
        <dbReference type="ARBA" id="ARBA00043210"/>
    </source>
</evidence>
<keyword evidence="4" id="KW-1003">Cell membrane</keyword>
<dbReference type="Pfam" id="PF03061">
    <property type="entry name" value="4HBT"/>
    <property type="match status" value="1"/>
</dbReference>
<protein>
    <recommendedName>
        <fullName evidence="17">Acyl-coenzyme A thioesterase THEM4</fullName>
        <ecNumber evidence="16">3.1.2.2</ecNumber>
    </recommendedName>
    <alternativeName>
        <fullName evidence="18">Thioesterase superfamily member 4</fullName>
    </alternativeName>
</protein>
<keyword evidence="8" id="KW-0276">Fatty acid metabolism</keyword>
<keyword evidence="5" id="KW-0963">Cytoplasm</keyword>
<keyword evidence="11" id="KW-0472">Membrane</keyword>
<reference evidence="27" key="1">
    <citation type="journal article" date="2019" name="Int. J. Syst. Evol. Microbiol.">
        <title>The Global Catalogue of Microorganisms (GCM) 10K type strain sequencing project: providing services to taxonomists for standard genome sequencing and annotation.</title>
        <authorList>
            <consortium name="The Broad Institute Genomics Platform"/>
            <consortium name="The Broad Institute Genome Sequencing Center for Infectious Disease"/>
            <person name="Wu L."/>
            <person name="Ma J."/>
        </authorList>
    </citation>
    <scope>NUCLEOTIDE SEQUENCE [LARGE SCALE GENOMIC DNA]</scope>
    <source>
        <strain evidence="27">JCM 17986</strain>
    </source>
</reference>
<keyword evidence="9" id="KW-0809">Transit peptide</keyword>
<dbReference type="SUPFAM" id="SSF54637">
    <property type="entry name" value="Thioesterase/thiol ester dehydrase-isomerase"/>
    <property type="match status" value="1"/>
</dbReference>
<evidence type="ECO:0000256" key="7">
    <source>
        <dbReference type="ARBA" id="ARBA00022801"/>
    </source>
</evidence>
<organism evidence="26 27">
    <name type="scientific">Yinghuangia aomiensis</name>
    <dbReference type="NCBI Taxonomy" id="676205"/>
    <lineage>
        <taxon>Bacteria</taxon>
        <taxon>Bacillati</taxon>
        <taxon>Actinomycetota</taxon>
        <taxon>Actinomycetes</taxon>
        <taxon>Kitasatosporales</taxon>
        <taxon>Streptomycetaceae</taxon>
        <taxon>Yinghuangia</taxon>
    </lineage>
</organism>
<evidence type="ECO:0000256" key="22">
    <source>
        <dbReference type="ARBA" id="ARBA00048074"/>
    </source>
</evidence>
<comment type="catalytic activity">
    <reaction evidence="14">
        <text>(9Z)-octadecenoyl-CoA + H2O = (9Z)-octadecenoate + CoA + H(+)</text>
        <dbReference type="Rhea" id="RHEA:40139"/>
        <dbReference type="ChEBI" id="CHEBI:15377"/>
        <dbReference type="ChEBI" id="CHEBI:15378"/>
        <dbReference type="ChEBI" id="CHEBI:30823"/>
        <dbReference type="ChEBI" id="CHEBI:57287"/>
        <dbReference type="ChEBI" id="CHEBI:57387"/>
    </reaction>
    <physiologicalReaction direction="left-to-right" evidence="14">
        <dbReference type="Rhea" id="RHEA:40140"/>
    </physiologicalReaction>
</comment>
<comment type="catalytic activity">
    <reaction evidence="23">
        <text>tetradecanoyl-CoA + H2O = tetradecanoate + CoA + H(+)</text>
        <dbReference type="Rhea" id="RHEA:40119"/>
        <dbReference type="ChEBI" id="CHEBI:15377"/>
        <dbReference type="ChEBI" id="CHEBI:15378"/>
        <dbReference type="ChEBI" id="CHEBI:30807"/>
        <dbReference type="ChEBI" id="CHEBI:57287"/>
        <dbReference type="ChEBI" id="CHEBI:57385"/>
    </reaction>
    <physiologicalReaction direction="left-to-right" evidence="23">
        <dbReference type="Rhea" id="RHEA:40120"/>
    </physiologicalReaction>
</comment>
<keyword evidence="6" id="KW-0053">Apoptosis</keyword>
<feature type="compositionally biased region" description="Low complexity" evidence="24">
    <location>
        <begin position="1"/>
        <end position="16"/>
    </location>
</feature>
<comment type="catalytic activity">
    <reaction evidence="20">
        <text>hexadecanoyl-CoA + H2O = hexadecanoate + CoA + H(+)</text>
        <dbReference type="Rhea" id="RHEA:16645"/>
        <dbReference type="ChEBI" id="CHEBI:7896"/>
        <dbReference type="ChEBI" id="CHEBI:15377"/>
        <dbReference type="ChEBI" id="CHEBI:15378"/>
        <dbReference type="ChEBI" id="CHEBI:57287"/>
        <dbReference type="ChEBI" id="CHEBI:57379"/>
        <dbReference type="EC" id="3.1.2.2"/>
    </reaction>
    <physiologicalReaction direction="left-to-right" evidence="20">
        <dbReference type="Rhea" id="RHEA:16646"/>
    </physiologicalReaction>
</comment>
<comment type="catalytic activity">
    <reaction evidence="13">
        <text>(5Z,8Z,11Z,14Z)-eicosatetraenoyl-CoA + H2O = (5Z,8Z,11Z,14Z)-eicosatetraenoate + CoA + H(+)</text>
        <dbReference type="Rhea" id="RHEA:40151"/>
        <dbReference type="ChEBI" id="CHEBI:15377"/>
        <dbReference type="ChEBI" id="CHEBI:15378"/>
        <dbReference type="ChEBI" id="CHEBI:32395"/>
        <dbReference type="ChEBI" id="CHEBI:57287"/>
        <dbReference type="ChEBI" id="CHEBI:57368"/>
    </reaction>
    <physiologicalReaction direction="left-to-right" evidence="13">
        <dbReference type="Rhea" id="RHEA:40152"/>
    </physiologicalReaction>
</comment>
<comment type="catalytic activity">
    <reaction evidence="21">
        <text>decanoyl-CoA + H2O = decanoate + CoA + H(+)</text>
        <dbReference type="Rhea" id="RHEA:40059"/>
        <dbReference type="ChEBI" id="CHEBI:15377"/>
        <dbReference type="ChEBI" id="CHEBI:15378"/>
        <dbReference type="ChEBI" id="CHEBI:27689"/>
        <dbReference type="ChEBI" id="CHEBI:57287"/>
        <dbReference type="ChEBI" id="CHEBI:61430"/>
    </reaction>
    <physiologicalReaction direction="left-to-right" evidence="21">
        <dbReference type="Rhea" id="RHEA:40060"/>
    </physiologicalReaction>
</comment>
<feature type="domain" description="Thioesterase" evidence="25">
    <location>
        <begin position="146"/>
        <end position="215"/>
    </location>
</feature>
<dbReference type="InterPro" id="IPR029069">
    <property type="entry name" value="HotDog_dom_sf"/>
</dbReference>
<evidence type="ECO:0000256" key="8">
    <source>
        <dbReference type="ARBA" id="ARBA00022832"/>
    </source>
</evidence>
<dbReference type="EC" id="3.1.2.2" evidence="16"/>
<evidence type="ECO:0000256" key="1">
    <source>
        <dbReference type="ARBA" id="ARBA00004170"/>
    </source>
</evidence>
<dbReference type="PANTHER" id="PTHR12418">
    <property type="entry name" value="ACYL-COENZYME A THIOESTERASE THEM4"/>
    <property type="match status" value="1"/>
</dbReference>
<dbReference type="CDD" id="cd03443">
    <property type="entry name" value="PaaI_thioesterase"/>
    <property type="match status" value="1"/>
</dbReference>
<evidence type="ECO:0000256" key="16">
    <source>
        <dbReference type="ARBA" id="ARBA00038848"/>
    </source>
</evidence>
<evidence type="ECO:0000256" key="13">
    <source>
        <dbReference type="ARBA" id="ARBA00035852"/>
    </source>
</evidence>
<evidence type="ECO:0000256" key="4">
    <source>
        <dbReference type="ARBA" id="ARBA00022475"/>
    </source>
</evidence>
<evidence type="ECO:0000256" key="23">
    <source>
        <dbReference type="ARBA" id="ARBA00048180"/>
    </source>
</evidence>
<evidence type="ECO:0000256" key="17">
    <source>
        <dbReference type="ARBA" id="ARBA00040123"/>
    </source>
</evidence>
<comment type="catalytic activity">
    <reaction evidence="19">
        <text>octanoyl-CoA + H2O = octanoate + CoA + H(+)</text>
        <dbReference type="Rhea" id="RHEA:30143"/>
        <dbReference type="ChEBI" id="CHEBI:15377"/>
        <dbReference type="ChEBI" id="CHEBI:15378"/>
        <dbReference type="ChEBI" id="CHEBI:25646"/>
        <dbReference type="ChEBI" id="CHEBI:57287"/>
        <dbReference type="ChEBI" id="CHEBI:57386"/>
    </reaction>
    <physiologicalReaction direction="left-to-right" evidence="19">
        <dbReference type="Rhea" id="RHEA:30144"/>
    </physiologicalReaction>
</comment>
<evidence type="ECO:0000256" key="20">
    <source>
        <dbReference type="ARBA" id="ARBA00047734"/>
    </source>
</evidence>
<evidence type="ECO:0000259" key="25">
    <source>
        <dbReference type="Pfam" id="PF03061"/>
    </source>
</evidence>
<evidence type="ECO:0000256" key="19">
    <source>
        <dbReference type="ARBA" id="ARBA00047588"/>
    </source>
</evidence>
<evidence type="ECO:0000256" key="24">
    <source>
        <dbReference type="SAM" id="MobiDB-lite"/>
    </source>
</evidence>
<evidence type="ECO:0000256" key="15">
    <source>
        <dbReference type="ARBA" id="ARBA00038456"/>
    </source>
</evidence>
<keyword evidence="12" id="KW-0966">Cell projection</keyword>
<evidence type="ECO:0000256" key="6">
    <source>
        <dbReference type="ARBA" id="ARBA00022703"/>
    </source>
</evidence>
<evidence type="ECO:0000256" key="12">
    <source>
        <dbReference type="ARBA" id="ARBA00023273"/>
    </source>
</evidence>
<evidence type="ECO:0000256" key="3">
    <source>
        <dbReference type="ARBA" id="ARBA00004632"/>
    </source>
</evidence>
<dbReference type="Gene3D" id="3.10.129.10">
    <property type="entry name" value="Hotdog Thioesterase"/>
    <property type="match status" value="1"/>
</dbReference>
<dbReference type="InterPro" id="IPR052365">
    <property type="entry name" value="THEM4/THEM5_acyl-CoA_thioest"/>
</dbReference>
<keyword evidence="7" id="KW-0378">Hydrolase</keyword>
<proteinExistence type="inferred from homology"/>
<accession>A0ABP9GL04</accession>
<evidence type="ECO:0000256" key="9">
    <source>
        <dbReference type="ARBA" id="ARBA00022946"/>
    </source>
</evidence>
<dbReference type="Proteomes" id="UP001500466">
    <property type="component" value="Unassembled WGS sequence"/>
</dbReference>
<evidence type="ECO:0000256" key="5">
    <source>
        <dbReference type="ARBA" id="ARBA00022490"/>
    </source>
</evidence>
<evidence type="ECO:0000313" key="26">
    <source>
        <dbReference type="EMBL" id="GAA4946910.1"/>
    </source>
</evidence>
<comment type="catalytic activity">
    <reaction evidence="22">
        <text>dodecanoyl-CoA + H2O = dodecanoate + CoA + H(+)</text>
        <dbReference type="Rhea" id="RHEA:30135"/>
        <dbReference type="ChEBI" id="CHEBI:15377"/>
        <dbReference type="ChEBI" id="CHEBI:15378"/>
        <dbReference type="ChEBI" id="CHEBI:18262"/>
        <dbReference type="ChEBI" id="CHEBI:57287"/>
        <dbReference type="ChEBI" id="CHEBI:57375"/>
    </reaction>
    <physiologicalReaction direction="left-to-right" evidence="22">
        <dbReference type="Rhea" id="RHEA:30136"/>
    </physiologicalReaction>
</comment>
<evidence type="ECO:0000256" key="11">
    <source>
        <dbReference type="ARBA" id="ARBA00023136"/>
    </source>
</evidence>
<evidence type="ECO:0000256" key="10">
    <source>
        <dbReference type="ARBA" id="ARBA00023098"/>
    </source>
</evidence>
<dbReference type="InterPro" id="IPR006683">
    <property type="entry name" value="Thioestr_dom"/>
</dbReference>
<dbReference type="PANTHER" id="PTHR12418:SF19">
    <property type="entry name" value="ACYL-COENZYME A THIOESTERASE THEM4"/>
    <property type="match status" value="1"/>
</dbReference>
<evidence type="ECO:0000256" key="2">
    <source>
        <dbReference type="ARBA" id="ARBA00004496"/>
    </source>
</evidence>
<keyword evidence="27" id="KW-1185">Reference proteome</keyword>
<evidence type="ECO:0000256" key="21">
    <source>
        <dbReference type="ARBA" id="ARBA00047969"/>
    </source>
</evidence>
<comment type="subcellular location">
    <subcellularLocation>
        <location evidence="3">Cell projection</location>
        <location evidence="3">Ruffle membrane</location>
    </subcellularLocation>
    <subcellularLocation>
        <location evidence="2">Cytoplasm</location>
    </subcellularLocation>
    <subcellularLocation>
        <location evidence="1">Membrane</location>
        <topology evidence="1">Peripheral membrane protein</topology>
    </subcellularLocation>
</comment>
<gene>
    <name evidence="26" type="ORF">GCM10023205_03470</name>
</gene>
<dbReference type="RefSeq" id="WP_345673400.1">
    <property type="nucleotide sequence ID" value="NZ_BAABHS010000001.1"/>
</dbReference>
<feature type="region of interest" description="Disordered" evidence="24">
    <location>
        <begin position="1"/>
        <end position="21"/>
    </location>
</feature>
<comment type="caution">
    <text evidence="26">The sequence shown here is derived from an EMBL/GenBank/DDBJ whole genome shotgun (WGS) entry which is preliminary data.</text>
</comment>
<sequence>MSTTEPLPAAEAAPPLAGVPDVPADVLAELRSTWLPRPEPDSAGRAERHRLAEAARRLIEAVKLVDPEGDADALGSVADEVSDLAARIAALPSVEQRTPSFEDLQLHERSPFVGAANPLAPPMELEADGPVVRAHAVFGAAYEGPMGRVHGGYVAAAFDEVMGVAQSGAGALGMTAYLTVRMKRGTPLHQRIDYEAEVVRVEGRKAWVEARSYADGVLVADGEGLFIRARAV</sequence>
<evidence type="ECO:0000256" key="14">
    <source>
        <dbReference type="ARBA" id="ARBA00037002"/>
    </source>
</evidence>
<evidence type="ECO:0000313" key="27">
    <source>
        <dbReference type="Proteomes" id="UP001500466"/>
    </source>
</evidence>
<keyword evidence="10" id="KW-0443">Lipid metabolism</keyword>
<name>A0ABP9GL04_9ACTN</name>
<dbReference type="EMBL" id="BAABHS010000001">
    <property type="protein sequence ID" value="GAA4946910.1"/>
    <property type="molecule type" value="Genomic_DNA"/>
</dbReference>